<evidence type="ECO:0000256" key="11">
    <source>
        <dbReference type="SAM" id="Phobius"/>
    </source>
</evidence>
<keyword evidence="2" id="KW-1003">Cell membrane</keyword>
<feature type="region of interest" description="Disordered" evidence="10">
    <location>
        <begin position="762"/>
        <end position="791"/>
    </location>
</feature>
<sequence>MTQRIIHRPARTSAPARLYRPFRIEGPQPLDPAAAEGESNVGFLRIMPMFAAGASMMVMMTFRQSPFAAVGAIAMMLSLTVAVVMMFSQRGKAGRLRKTVRDTYARYLERTRVSLRDEEQRAQLAARASSPPPAALFDIIRDPARIWERRRYHEDFLRIRLGFGRRPTREIEISLTETSTALQDEFMVREAESLKSRFEKAPDMPVTVPLDSAGNVSLVGPRDLGLQVVRSLVTGAAALQSPEDVRIALITPRESRADWDWLALLPHLGDSSAKHPTGPAQLIAPDAESLVDLLETDLQFRSKVAGEHTKFGEETLKGPPVLSRLLVIVDRYGHPSTDLSFGDSHFSLQSRGITALHLCEDRLHEPSEVNYRITLHDGAAGRGPADGRAGFLLEDRTRDQGNPVRTEGVLDPLDASTAEGLVTELAPLRLSLDSLEHTGAESASASSFLEMLSLSPELDRADVERNWRPRSQADFLRVPLGPDDKGKPVLLDLKEAAQLGMGPHGLCVGATGSGKSEMLRSLVFGLLTTHSPDSLAMVLVDFKGGATFAPFEGAPHVTGIITNLSDDLTLVERVYASLNGEILRRQEVLKAAGNIANITDYQIHRDEERSKGRDIEPLPHLVIIIDEFGELLTARPDFIDLFLSIGRIGRSIGVHLLLSSQRVESGKLRGLETYLSYRIGLRTLSESESRTVLDTPDAFHLPPLPGYGYLKVDTTVYSRFKSGYVSGPLEDEVVEEDEEADPLDEIPEVLTAPEYSIILQEQRSGLPGGPDGEAAPAPKKDGPARRTTGPTVMSTMMDTLRTYPPSVKPIWLPPLPLEATLDQIVGEPKNTEEGLRLPAGGNLTVPIGLLDDPARQWQGLWEVDFTSGSGNMIIHGGPQSGKSTALRTLVTSLALTHSPQQVGIYCIDLLGSGLLPLQDLPHVGGVAIRTNTEVISRTVDEITGMLAHRERVFERHSIDSLTTMRRMHAAGRIPELPSADIFLVVDGHGQFQEEFDDLLPKIVSIMTRGSGYGIHIISSVNRNNEIRATHQSYFTHRIELALAEPGDSTIDRKLAANVNPEAPGRGLMPLKLQGHLALPRIDGQAERESATDGLKDLVEHVGRFSTGSAMKVRVLPPVVEASSVPTPERRGMFPLGLRELDLGVQHLDLERADRNLIVMGDEESGKSNLLRQVVRRFTANHTDEELMFVVIDPRRGLGDFVPDDYLGGYATNAEVAKSLVGAVVNELRKRQDPSQDQSTSQRQTRIVALIDDYDVLTVGGGQSPLGGFVPFIPMAAELRMNFVLTRRVRGASRGMYETFFSTLRDNGTSALIMSGDKREGSLINGLKARKMPPGRGQLIQTGKPVMTVQTFFDGTDPAGGPTP</sequence>
<dbReference type="SUPFAM" id="SSF52540">
    <property type="entry name" value="P-loop containing nucleoside triphosphate hydrolases"/>
    <property type="match status" value="2"/>
</dbReference>
<comment type="caution">
    <text evidence="13">The sequence shown here is derived from an EMBL/GenBank/DDBJ whole genome shotgun (WGS) entry which is preliminary data.</text>
</comment>
<feature type="domain" description="FtsK" evidence="12">
    <location>
        <begin position="851"/>
        <end position="1049"/>
    </location>
</feature>
<keyword evidence="5 9" id="KW-0547">Nucleotide-binding</keyword>
<evidence type="ECO:0000256" key="9">
    <source>
        <dbReference type="PROSITE-ProRule" id="PRU00289"/>
    </source>
</evidence>
<accession>A0ABV0IHQ7</accession>
<evidence type="ECO:0000256" key="3">
    <source>
        <dbReference type="ARBA" id="ARBA00022692"/>
    </source>
</evidence>
<dbReference type="PANTHER" id="PTHR22683">
    <property type="entry name" value="SPORULATION PROTEIN RELATED"/>
    <property type="match status" value="1"/>
</dbReference>
<evidence type="ECO:0000313" key="14">
    <source>
        <dbReference type="Proteomes" id="UP001484097"/>
    </source>
</evidence>
<feature type="domain" description="FtsK" evidence="12">
    <location>
        <begin position="1137"/>
        <end position="1322"/>
    </location>
</feature>
<feature type="binding site" evidence="9">
    <location>
        <begin position="1160"/>
        <end position="1167"/>
    </location>
    <ligand>
        <name>ATP</name>
        <dbReference type="ChEBI" id="CHEBI:30616"/>
    </ligand>
</feature>
<keyword evidence="8 11" id="KW-0472">Membrane</keyword>
<dbReference type="Proteomes" id="UP001484097">
    <property type="component" value="Unassembled WGS sequence"/>
</dbReference>
<dbReference type="PANTHER" id="PTHR22683:SF1">
    <property type="entry name" value="TYPE VII SECRETION SYSTEM PROTEIN ESSC"/>
    <property type="match status" value="1"/>
</dbReference>
<dbReference type="RefSeq" id="WP_347920183.1">
    <property type="nucleotide sequence ID" value="NZ_JBDXMX010000003.1"/>
</dbReference>
<feature type="transmembrane region" description="Helical" evidence="11">
    <location>
        <begin position="67"/>
        <end position="87"/>
    </location>
</feature>
<comment type="subcellular location">
    <subcellularLocation>
        <location evidence="1">Cell membrane</location>
        <topology evidence="1">Multi-pass membrane protein</topology>
    </subcellularLocation>
</comment>
<dbReference type="Pfam" id="PF01580">
    <property type="entry name" value="FtsK_SpoIIIE"/>
    <property type="match status" value="3"/>
</dbReference>
<evidence type="ECO:0000313" key="13">
    <source>
        <dbReference type="EMBL" id="MEO9247523.1"/>
    </source>
</evidence>
<evidence type="ECO:0000256" key="4">
    <source>
        <dbReference type="ARBA" id="ARBA00022737"/>
    </source>
</evidence>
<dbReference type="NCBIfam" id="TIGR03925">
    <property type="entry name" value="T7SS_EccC_b"/>
    <property type="match status" value="1"/>
</dbReference>
<dbReference type="InterPro" id="IPR023836">
    <property type="entry name" value="EccCa-like_Actinobacteria"/>
</dbReference>
<feature type="binding site" evidence="9">
    <location>
        <begin position="876"/>
        <end position="883"/>
    </location>
    <ligand>
        <name>ATP</name>
        <dbReference type="ChEBI" id="CHEBI:30616"/>
    </ligand>
</feature>
<feature type="binding site" evidence="9">
    <location>
        <begin position="509"/>
        <end position="516"/>
    </location>
    <ligand>
        <name>ATP</name>
        <dbReference type="ChEBI" id="CHEBI:30616"/>
    </ligand>
</feature>
<reference evidence="13 14" key="1">
    <citation type="submission" date="2024-05" db="EMBL/GenBank/DDBJ databases">
        <authorList>
            <person name="Yi C."/>
        </authorList>
    </citation>
    <scope>NUCLEOTIDE SEQUENCE [LARGE SCALE GENOMIC DNA]</scope>
    <source>
        <strain evidence="13 14">XS13</strain>
    </source>
</reference>
<evidence type="ECO:0000256" key="7">
    <source>
        <dbReference type="ARBA" id="ARBA00022989"/>
    </source>
</evidence>
<dbReference type="InterPro" id="IPR027417">
    <property type="entry name" value="P-loop_NTPase"/>
</dbReference>
<keyword evidence="4" id="KW-0677">Repeat</keyword>
<keyword evidence="3 11" id="KW-0812">Transmembrane</keyword>
<evidence type="ECO:0000256" key="5">
    <source>
        <dbReference type="ARBA" id="ARBA00022741"/>
    </source>
</evidence>
<evidence type="ECO:0000256" key="8">
    <source>
        <dbReference type="ARBA" id="ARBA00023136"/>
    </source>
</evidence>
<evidence type="ECO:0000256" key="2">
    <source>
        <dbReference type="ARBA" id="ARBA00022475"/>
    </source>
</evidence>
<dbReference type="Gene3D" id="3.40.50.300">
    <property type="entry name" value="P-loop containing nucleotide triphosphate hydrolases"/>
    <property type="match status" value="4"/>
</dbReference>
<gene>
    <name evidence="13" type="primary">eccCa</name>
    <name evidence="13" type="ORF">ABDK96_07510</name>
</gene>
<evidence type="ECO:0000256" key="6">
    <source>
        <dbReference type="ARBA" id="ARBA00022840"/>
    </source>
</evidence>
<dbReference type="PROSITE" id="PS50901">
    <property type="entry name" value="FTSK"/>
    <property type="match status" value="3"/>
</dbReference>
<protein>
    <submittedName>
        <fullName evidence="13">Type VII secretion protein EccCa</fullName>
    </submittedName>
</protein>
<evidence type="ECO:0000256" key="10">
    <source>
        <dbReference type="SAM" id="MobiDB-lite"/>
    </source>
</evidence>
<organism evidence="13 14">
    <name type="scientific">Citricoccus nitrophenolicus</name>
    <dbReference type="NCBI Taxonomy" id="863575"/>
    <lineage>
        <taxon>Bacteria</taxon>
        <taxon>Bacillati</taxon>
        <taxon>Actinomycetota</taxon>
        <taxon>Actinomycetes</taxon>
        <taxon>Micrococcales</taxon>
        <taxon>Micrococcaceae</taxon>
        <taxon>Citricoccus</taxon>
    </lineage>
</organism>
<keyword evidence="6 9" id="KW-0067">ATP-binding</keyword>
<keyword evidence="7 11" id="KW-1133">Transmembrane helix</keyword>
<feature type="domain" description="FtsK" evidence="12">
    <location>
        <begin position="486"/>
        <end position="690"/>
    </location>
</feature>
<dbReference type="EMBL" id="JBDXMX010000003">
    <property type="protein sequence ID" value="MEO9247523.1"/>
    <property type="molecule type" value="Genomic_DNA"/>
</dbReference>
<evidence type="ECO:0000259" key="12">
    <source>
        <dbReference type="PROSITE" id="PS50901"/>
    </source>
</evidence>
<dbReference type="InterPro" id="IPR002543">
    <property type="entry name" value="FtsK_dom"/>
</dbReference>
<keyword evidence="14" id="KW-1185">Reference proteome</keyword>
<dbReference type="NCBIfam" id="TIGR03924">
    <property type="entry name" value="T7SS_EccC_a"/>
    <property type="match status" value="1"/>
</dbReference>
<proteinExistence type="predicted"/>
<evidence type="ECO:0000256" key="1">
    <source>
        <dbReference type="ARBA" id="ARBA00004651"/>
    </source>
</evidence>
<dbReference type="InterPro" id="IPR023837">
    <property type="entry name" value="EccCb-like_Actinobacteria"/>
</dbReference>
<name>A0ABV0IHQ7_9MICC</name>
<dbReference type="InterPro" id="IPR050206">
    <property type="entry name" value="FtsK/SpoIIIE/SftA"/>
</dbReference>